<gene>
    <name evidence="1" type="ORF">SPELUC_LOCUS15343</name>
</gene>
<dbReference type="EMBL" id="CAJVPW010050120">
    <property type="protein sequence ID" value="CAG8764264.1"/>
    <property type="molecule type" value="Genomic_DNA"/>
</dbReference>
<evidence type="ECO:0000313" key="1">
    <source>
        <dbReference type="EMBL" id="CAG8764264.1"/>
    </source>
</evidence>
<name>A0ACA9QS28_9GLOM</name>
<sequence length="57" mass="6421">MENAHVIPDPNNGRPRPSPTNPYKLITSLNRTQAITLVVEFLGWTLDAFDFFTVSFA</sequence>
<keyword evidence="2" id="KW-1185">Reference proteome</keyword>
<accession>A0ACA9QS28</accession>
<protein>
    <submittedName>
        <fullName evidence="1">10771_t:CDS:1</fullName>
    </submittedName>
</protein>
<dbReference type="Proteomes" id="UP000789366">
    <property type="component" value="Unassembled WGS sequence"/>
</dbReference>
<reference evidence="1" key="1">
    <citation type="submission" date="2021-06" db="EMBL/GenBank/DDBJ databases">
        <authorList>
            <person name="Kallberg Y."/>
            <person name="Tangrot J."/>
            <person name="Rosling A."/>
        </authorList>
    </citation>
    <scope>NUCLEOTIDE SEQUENCE</scope>
    <source>
        <strain evidence="1">28 12/20/2015</strain>
    </source>
</reference>
<feature type="non-terminal residue" evidence="1">
    <location>
        <position position="57"/>
    </location>
</feature>
<evidence type="ECO:0000313" key="2">
    <source>
        <dbReference type="Proteomes" id="UP000789366"/>
    </source>
</evidence>
<organism evidence="1 2">
    <name type="scientific">Cetraspora pellucida</name>
    <dbReference type="NCBI Taxonomy" id="1433469"/>
    <lineage>
        <taxon>Eukaryota</taxon>
        <taxon>Fungi</taxon>
        <taxon>Fungi incertae sedis</taxon>
        <taxon>Mucoromycota</taxon>
        <taxon>Glomeromycotina</taxon>
        <taxon>Glomeromycetes</taxon>
        <taxon>Diversisporales</taxon>
        <taxon>Gigasporaceae</taxon>
        <taxon>Cetraspora</taxon>
    </lineage>
</organism>
<comment type="caution">
    <text evidence="1">The sequence shown here is derived from an EMBL/GenBank/DDBJ whole genome shotgun (WGS) entry which is preliminary data.</text>
</comment>
<proteinExistence type="predicted"/>